<reference evidence="1 2" key="1">
    <citation type="submission" date="2019-10" db="EMBL/GenBank/DDBJ databases">
        <authorList>
            <person name="Palmer J.M."/>
        </authorList>
    </citation>
    <scope>NUCLEOTIDE SEQUENCE [LARGE SCALE GENOMIC DNA]</scope>
    <source>
        <strain evidence="1 2">TWF694</strain>
    </source>
</reference>
<proteinExistence type="predicted"/>
<sequence length="415" mass="47340">MEVHEFSPVADLVVELNNDEPESNRHCFLVSAAALRVASPVWRKILDPDTGFAPLGTIEVNGKQYRKTTVYGTTVETLSIFFDIFHYKTAKTPRKVAFSTLQGIALLADEFDISTALSPWPQFWIESCLEDKNPYSQSSEGTAAEIWLFIGIIFSNAVIVERASRYLLLHLRVATNVESSETQGLTRWIPLLFRTGVVQKKMEGEWYTEIDLNLELIPQTILNFILTERRELLREILEPIKLFARELLTESSGSQKCANVDCFSMALGSLTRSFTTGLLQNLIFMEDWEHPKYSLSEAYSAIRELEMTTFVFRKKRRSVAECRHRQNFPGFRDPLLRNITNPEVLSLTRELDSKWGGPYEFFHRSSISYSNIAKQPDASGEFEVCPLAKEFLDLQKAAKEKYMNIVGYIAPETGS</sequence>
<dbReference type="Proteomes" id="UP001365542">
    <property type="component" value="Unassembled WGS sequence"/>
</dbReference>
<organism evidence="1 2">
    <name type="scientific">Orbilia ellipsospora</name>
    <dbReference type="NCBI Taxonomy" id="2528407"/>
    <lineage>
        <taxon>Eukaryota</taxon>
        <taxon>Fungi</taxon>
        <taxon>Dikarya</taxon>
        <taxon>Ascomycota</taxon>
        <taxon>Pezizomycotina</taxon>
        <taxon>Orbiliomycetes</taxon>
        <taxon>Orbiliales</taxon>
        <taxon>Orbiliaceae</taxon>
        <taxon>Orbilia</taxon>
    </lineage>
</organism>
<accession>A0AAV9X003</accession>
<keyword evidence="2" id="KW-1185">Reference proteome</keyword>
<protein>
    <submittedName>
        <fullName evidence="1">Uncharacterized protein</fullName>
    </submittedName>
</protein>
<name>A0AAV9X003_9PEZI</name>
<evidence type="ECO:0000313" key="2">
    <source>
        <dbReference type="Proteomes" id="UP001365542"/>
    </source>
</evidence>
<dbReference type="AlphaFoldDB" id="A0AAV9X003"/>
<comment type="caution">
    <text evidence="1">The sequence shown here is derived from an EMBL/GenBank/DDBJ whole genome shotgun (WGS) entry which is preliminary data.</text>
</comment>
<evidence type="ECO:0000313" key="1">
    <source>
        <dbReference type="EMBL" id="KAK6531712.1"/>
    </source>
</evidence>
<dbReference type="EMBL" id="JAVHJO010000012">
    <property type="protein sequence ID" value="KAK6531712.1"/>
    <property type="molecule type" value="Genomic_DNA"/>
</dbReference>
<gene>
    <name evidence="1" type="ORF">TWF694_002888</name>
</gene>